<evidence type="ECO:0000313" key="3">
    <source>
        <dbReference type="Proteomes" id="UP000292424"/>
    </source>
</evidence>
<dbReference type="AlphaFoldDB" id="A0A5P2G462"/>
<reference evidence="2 3" key="1">
    <citation type="submission" date="2019-09" db="EMBL/GenBank/DDBJ databases">
        <title>Complete genome sequence of Arachidicoccus sp. B3-10 isolated from apple orchard soil.</title>
        <authorList>
            <person name="Kim H.S."/>
            <person name="Han K.-I."/>
            <person name="Suh M.K."/>
            <person name="Lee K.C."/>
            <person name="Eom M.K."/>
            <person name="Kim J.-S."/>
            <person name="Kang S.W."/>
            <person name="Sin Y."/>
            <person name="Lee J.-S."/>
        </authorList>
    </citation>
    <scope>NUCLEOTIDE SEQUENCE [LARGE SCALE GENOMIC DNA]</scope>
    <source>
        <strain evidence="2 3">B3-10</strain>
    </source>
</reference>
<dbReference type="PRINTS" id="PR00420">
    <property type="entry name" value="RNGMNOXGNASE"/>
</dbReference>
<dbReference type="GO" id="GO:0071949">
    <property type="term" value="F:FAD binding"/>
    <property type="evidence" value="ECO:0007669"/>
    <property type="project" value="InterPro"/>
</dbReference>
<dbReference type="PANTHER" id="PTHR46865:SF2">
    <property type="entry name" value="MONOOXYGENASE"/>
    <property type="match status" value="1"/>
</dbReference>
<protein>
    <submittedName>
        <fullName evidence="2">FAD-binding monooxygenase</fullName>
    </submittedName>
</protein>
<dbReference type="InterPro" id="IPR036188">
    <property type="entry name" value="FAD/NAD-bd_sf"/>
</dbReference>
<gene>
    <name evidence="2" type="ORF">E0W69_009805</name>
</gene>
<dbReference type="SUPFAM" id="SSF51905">
    <property type="entry name" value="FAD/NAD(P)-binding domain"/>
    <property type="match status" value="1"/>
</dbReference>
<sequence length="368" mass="41860">MMQNKKILISGASFAGLTTAYWLNKLGYSVTIVEIGSHLKMGGTPVDIKGQTIDIVRRMGILEQIIANRVGPEKWEFKNADDVTEHTVLLEKRPDNEFEIERDLLLNILFDLVKNDVEFIFNNSVNALSQRENDILVSFNDGSQHVYDLVLGCDGIHSKIRKMWFGDEAEYAHYLGQYFAIAITNELLVDEGTYQMYAEPNKGVSLYAYNHKTDIIFTFRHNAEIPYDFRNQDQHKQIISAQFKNVGWRTKELLHELLKAKSFYFDKFCQIKMPKWTKGRVALIGDAAYCASPAAGMGGSLAIIGATVFADALEKHPENFELAFEIYNNTLRPFIDAIQAGAINTLDKLLPRTAEEVEWRNKNGLDFL</sequence>
<dbReference type="GO" id="GO:0004497">
    <property type="term" value="F:monooxygenase activity"/>
    <property type="evidence" value="ECO:0007669"/>
    <property type="project" value="UniProtKB-KW"/>
</dbReference>
<dbReference type="Pfam" id="PF01494">
    <property type="entry name" value="FAD_binding_3"/>
    <property type="match status" value="1"/>
</dbReference>
<proteinExistence type="predicted"/>
<dbReference type="EMBL" id="CP044016">
    <property type="protein sequence ID" value="QES88939.1"/>
    <property type="molecule type" value="Genomic_DNA"/>
</dbReference>
<accession>A0A5P2G462</accession>
<dbReference type="InterPro" id="IPR002938">
    <property type="entry name" value="FAD-bd"/>
</dbReference>
<dbReference type="PANTHER" id="PTHR46865">
    <property type="entry name" value="OXIDOREDUCTASE-RELATED"/>
    <property type="match status" value="1"/>
</dbReference>
<dbReference type="Gene3D" id="3.30.9.10">
    <property type="entry name" value="D-Amino Acid Oxidase, subunit A, domain 2"/>
    <property type="match status" value="1"/>
</dbReference>
<name>A0A5P2G462_9BACT</name>
<dbReference type="InterPro" id="IPR051704">
    <property type="entry name" value="FAD_aromatic-hydroxylase"/>
</dbReference>
<dbReference type="Gene3D" id="3.50.50.60">
    <property type="entry name" value="FAD/NAD(P)-binding domain"/>
    <property type="match status" value="1"/>
</dbReference>
<keyword evidence="3" id="KW-1185">Reference proteome</keyword>
<feature type="domain" description="FAD-binding" evidence="1">
    <location>
        <begin position="6"/>
        <end position="312"/>
    </location>
</feature>
<keyword evidence="2" id="KW-0503">Monooxygenase</keyword>
<dbReference type="KEGG" id="arac:E0W69_009805"/>
<dbReference type="OrthoDB" id="9766816at2"/>
<evidence type="ECO:0000313" key="2">
    <source>
        <dbReference type="EMBL" id="QES88939.1"/>
    </source>
</evidence>
<dbReference type="Proteomes" id="UP000292424">
    <property type="component" value="Chromosome"/>
</dbReference>
<keyword evidence="2" id="KW-0560">Oxidoreductase</keyword>
<organism evidence="2 3">
    <name type="scientific">Rhizosphaericola mali</name>
    <dbReference type="NCBI Taxonomy" id="2545455"/>
    <lineage>
        <taxon>Bacteria</taxon>
        <taxon>Pseudomonadati</taxon>
        <taxon>Bacteroidota</taxon>
        <taxon>Chitinophagia</taxon>
        <taxon>Chitinophagales</taxon>
        <taxon>Chitinophagaceae</taxon>
        <taxon>Rhizosphaericola</taxon>
    </lineage>
</organism>
<dbReference type="RefSeq" id="WP_131329887.1">
    <property type="nucleotide sequence ID" value="NZ_CP044016.1"/>
</dbReference>
<evidence type="ECO:0000259" key="1">
    <source>
        <dbReference type="Pfam" id="PF01494"/>
    </source>
</evidence>